<accession>A0A388T909</accession>
<gene>
    <name evidence="1" type="ORF">NO1_0192</name>
</gene>
<proteinExistence type="predicted"/>
<protein>
    <recommendedName>
        <fullName evidence="3">Peptidase C51 domain-containing protein</fullName>
    </recommendedName>
</protein>
<evidence type="ECO:0000313" key="1">
    <source>
        <dbReference type="EMBL" id="GBR72695.1"/>
    </source>
</evidence>
<evidence type="ECO:0008006" key="3">
    <source>
        <dbReference type="Google" id="ProtNLM"/>
    </source>
</evidence>
<comment type="caution">
    <text evidence="1">The sequence shown here is derived from an EMBL/GenBank/DDBJ whole genome shotgun (WGS) entry which is preliminary data.</text>
</comment>
<sequence>MNTPLNDIKGMDCISFALINLRQMDSAGISTELISNWQEVFTSDNPVKDLVTTAKNDKHGLSVVNYDSMQKGDLITVGYKHVEIISAVNKDESGKVLSFDTFAERGDTKSGNIANRKGVNMDFFTKGWNVEKGDINVIRIDEK</sequence>
<reference evidence="1 2" key="1">
    <citation type="journal article" date="2019" name="ISME J.">
        <title>Genome analyses of uncultured TG2/ZB3 bacteria in 'Margulisbacteria' specifically attached to ectosymbiotic spirochetes of protists in the termite gut.</title>
        <authorList>
            <person name="Utami Y.D."/>
            <person name="Kuwahara H."/>
            <person name="Igai K."/>
            <person name="Murakami T."/>
            <person name="Sugaya K."/>
            <person name="Morikawa T."/>
            <person name="Nagura Y."/>
            <person name="Yuki M."/>
            <person name="Deevong P."/>
            <person name="Inoue T."/>
            <person name="Kihara K."/>
            <person name="Lo N."/>
            <person name="Yamada A."/>
            <person name="Ohkuma M."/>
            <person name="Hongoh Y."/>
        </authorList>
    </citation>
    <scope>NUCLEOTIDE SEQUENCE [LARGE SCALE GENOMIC DNA]</scope>
    <source>
        <strain evidence="1">NkOx7-01</strain>
    </source>
</reference>
<dbReference type="AlphaFoldDB" id="A0A388T909"/>
<evidence type="ECO:0000313" key="2">
    <source>
        <dbReference type="Proteomes" id="UP000269352"/>
    </source>
</evidence>
<dbReference type="EMBL" id="BGZN01000002">
    <property type="protein sequence ID" value="GBR72695.1"/>
    <property type="molecule type" value="Genomic_DNA"/>
</dbReference>
<keyword evidence="2" id="KW-1185">Reference proteome</keyword>
<name>A0A388T909_TERA1</name>
<dbReference type="Proteomes" id="UP000269352">
    <property type="component" value="Unassembled WGS sequence"/>
</dbReference>
<organism evidence="1 2">
    <name type="scientific">Termititenax aidoneus</name>
    <dbReference type="NCBI Taxonomy" id="2218524"/>
    <lineage>
        <taxon>Bacteria</taxon>
        <taxon>Bacillati</taxon>
        <taxon>Candidatus Margulisiibacteriota</taxon>
        <taxon>Candidatus Termititenacia</taxon>
        <taxon>Candidatus Termititenacales</taxon>
        <taxon>Candidatus Termititenacaceae</taxon>
        <taxon>Candidatus Termititenax</taxon>
    </lineage>
</organism>